<dbReference type="InParanoid" id="A0A2H3CU59"/>
<reference evidence="3" key="1">
    <citation type="journal article" date="2017" name="Nat. Ecol. Evol.">
        <title>Genome expansion and lineage-specific genetic innovations in the forest pathogenic fungi Armillaria.</title>
        <authorList>
            <person name="Sipos G."/>
            <person name="Prasanna A.N."/>
            <person name="Walter M.C."/>
            <person name="O'Connor E."/>
            <person name="Balint B."/>
            <person name="Krizsan K."/>
            <person name="Kiss B."/>
            <person name="Hess J."/>
            <person name="Varga T."/>
            <person name="Slot J."/>
            <person name="Riley R."/>
            <person name="Boka B."/>
            <person name="Rigling D."/>
            <person name="Barry K."/>
            <person name="Lee J."/>
            <person name="Mihaltcheva S."/>
            <person name="LaButti K."/>
            <person name="Lipzen A."/>
            <person name="Waldron R."/>
            <person name="Moloney N.M."/>
            <person name="Sperisen C."/>
            <person name="Kredics L."/>
            <person name="Vagvoelgyi C."/>
            <person name="Patrignani A."/>
            <person name="Fitzpatrick D."/>
            <person name="Nagy I."/>
            <person name="Doyle S."/>
            <person name="Anderson J.B."/>
            <person name="Grigoriev I.V."/>
            <person name="Gueldener U."/>
            <person name="Muensterkoetter M."/>
            <person name="Nagy L.G."/>
        </authorList>
    </citation>
    <scope>NUCLEOTIDE SEQUENCE [LARGE SCALE GENOMIC DNA]</scope>
    <source>
        <strain evidence="3">Ar21-2</strain>
    </source>
</reference>
<dbReference type="Proteomes" id="UP000217790">
    <property type="component" value="Unassembled WGS sequence"/>
</dbReference>
<sequence>MQYDPLLLLMQQTWQGTSFDSAWEMRVSERHQFQSNLPVTILGIYQPTLHLSLPSSGITSVFPTPPSFPGKAIPIKQGSQTLNSSSYTGTSLYRSPSNLPPHQDQPESRHWSLSTDLQKGYKPGSSLQEGMEDQTVGSKQQHSERLIKDSLTLDSIPEGKPFTTWAAMPVLRYPPLLQIPTLQIPNTPLADHPDNHATDPVPPRDSYILKEEARHFTCQAYNMIHPDHPIEVPAQYQRPQVDLPPMGYTPEPMADKPPVPLQQAIISTYTYAPSKPQLPTRLPAPPVAPGRWVLPRYPSPPKPPDPLAPWVLATDDQGPWAVLKPNIVKEPENFNGNSNDIAQFFSQFIFCTSRFGKDAQVWWELCARELGRNNLGDQVYSAYEQFMEEWERLRQSNFSNGDLFFQQFESLAFKAGVLGIDQMMVAQIKKVCQSSSKDTIYASDEDIPATYMEWKRHILQIDYNWRMWKVEAGGGAKVANWKQQAKTNTLVNGNHQQQASALEKKTATGTTYGGQGVPMEINRACTKAKCF</sequence>
<dbReference type="OMA" id="MEINRAC"/>
<feature type="compositionally biased region" description="Polar residues" evidence="1">
    <location>
        <begin position="77"/>
        <end position="97"/>
    </location>
</feature>
<evidence type="ECO:0000313" key="2">
    <source>
        <dbReference type="EMBL" id="PBK82712.1"/>
    </source>
</evidence>
<dbReference type="AlphaFoldDB" id="A0A2H3CU59"/>
<name>A0A2H3CU59_ARMGA</name>
<proteinExistence type="predicted"/>
<dbReference type="STRING" id="47427.A0A2H3CU59"/>
<accession>A0A2H3CU59</accession>
<gene>
    <name evidence="2" type="ORF">ARMGADRAFT_1090035</name>
</gene>
<evidence type="ECO:0000256" key="1">
    <source>
        <dbReference type="SAM" id="MobiDB-lite"/>
    </source>
</evidence>
<feature type="region of interest" description="Disordered" evidence="1">
    <location>
        <begin position="71"/>
        <end position="143"/>
    </location>
</feature>
<dbReference type="OrthoDB" id="3069970at2759"/>
<protein>
    <submittedName>
        <fullName evidence="2">Uncharacterized protein</fullName>
    </submittedName>
</protein>
<evidence type="ECO:0000313" key="3">
    <source>
        <dbReference type="Proteomes" id="UP000217790"/>
    </source>
</evidence>
<organism evidence="2 3">
    <name type="scientific">Armillaria gallica</name>
    <name type="common">Bulbous honey fungus</name>
    <name type="synonym">Armillaria bulbosa</name>
    <dbReference type="NCBI Taxonomy" id="47427"/>
    <lineage>
        <taxon>Eukaryota</taxon>
        <taxon>Fungi</taxon>
        <taxon>Dikarya</taxon>
        <taxon>Basidiomycota</taxon>
        <taxon>Agaricomycotina</taxon>
        <taxon>Agaricomycetes</taxon>
        <taxon>Agaricomycetidae</taxon>
        <taxon>Agaricales</taxon>
        <taxon>Marasmiineae</taxon>
        <taxon>Physalacriaceae</taxon>
        <taxon>Armillaria</taxon>
    </lineage>
</organism>
<keyword evidence="3" id="KW-1185">Reference proteome</keyword>
<dbReference type="EMBL" id="KZ293713">
    <property type="protein sequence ID" value="PBK82712.1"/>
    <property type="molecule type" value="Genomic_DNA"/>
</dbReference>